<dbReference type="Gene3D" id="3.20.20.450">
    <property type="entry name" value="EAL domain"/>
    <property type="match status" value="1"/>
</dbReference>
<dbReference type="CDD" id="cd01948">
    <property type="entry name" value="EAL"/>
    <property type="match status" value="1"/>
</dbReference>
<organism evidence="5 6">
    <name type="scientific">Paenibacillus physcomitrellae</name>
    <dbReference type="NCBI Taxonomy" id="1619311"/>
    <lineage>
        <taxon>Bacteria</taxon>
        <taxon>Bacillati</taxon>
        <taxon>Bacillota</taxon>
        <taxon>Bacilli</taxon>
        <taxon>Bacillales</taxon>
        <taxon>Paenibacillaceae</taxon>
        <taxon>Paenibacillus</taxon>
    </lineage>
</organism>
<dbReference type="InterPro" id="IPR013655">
    <property type="entry name" value="PAS_fold_3"/>
</dbReference>
<evidence type="ECO:0000256" key="1">
    <source>
        <dbReference type="SAM" id="Coils"/>
    </source>
</evidence>
<dbReference type="Gene3D" id="3.30.70.270">
    <property type="match status" value="1"/>
</dbReference>
<dbReference type="InterPro" id="IPR000700">
    <property type="entry name" value="PAS-assoc_C"/>
</dbReference>
<evidence type="ECO:0000313" key="6">
    <source>
        <dbReference type="Proteomes" id="UP000609323"/>
    </source>
</evidence>
<dbReference type="CDD" id="cd01949">
    <property type="entry name" value="GGDEF"/>
    <property type="match status" value="1"/>
</dbReference>
<dbReference type="PANTHER" id="PTHR44757:SF2">
    <property type="entry name" value="BIOFILM ARCHITECTURE MAINTENANCE PROTEIN MBAA"/>
    <property type="match status" value="1"/>
</dbReference>
<dbReference type="InterPro" id="IPR000160">
    <property type="entry name" value="GGDEF_dom"/>
</dbReference>
<keyword evidence="6" id="KW-1185">Reference proteome</keyword>
<evidence type="ECO:0000259" key="3">
    <source>
        <dbReference type="PROSITE" id="PS50883"/>
    </source>
</evidence>
<dbReference type="SUPFAM" id="SSF55785">
    <property type="entry name" value="PYP-like sensor domain (PAS domain)"/>
    <property type="match status" value="2"/>
</dbReference>
<dbReference type="Proteomes" id="UP000609323">
    <property type="component" value="Unassembled WGS sequence"/>
</dbReference>
<accession>A0ABQ1FXK9</accession>
<keyword evidence="1" id="KW-0175">Coiled coil</keyword>
<dbReference type="SMART" id="SM00091">
    <property type="entry name" value="PAS"/>
    <property type="match status" value="2"/>
</dbReference>
<dbReference type="InterPro" id="IPR029787">
    <property type="entry name" value="Nucleotide_cyclase"/>
</dbReference>
<evidence type="ECO:0000259" key="4">
    <source>
        <dbReference type="PROSITE" id="PS50887"/>
    </source>
</evidence>
<dbReference type="SUPFAM" id="SSF141868">
    <property type="entry name" value="EAL domain-like"/>
    <property type="match status" value="1"/>
</dbReference>
<comment type="caution">
    <text evidence="5">The sequence shown here is derived from an EMBL/GenBank/DDBJ whole genome shotgun (WGS) entry which is preliminary data.</text>
</comment>
<gene>
    <name evidence="5" type="ORF">GCM10010917_14900</name>
</gene>
<dbReference type="Pfam" id="PF00990">
    <property type="entry name" value="GGDEF"/>
    <property type="match status" value="1"/>
</dbReference>
<dbReference type="NCBIfam" id="TIGR00229">
    <property type="entry name" value="sensory_box"/>
    <property type="match status" value="2"/>
</dbReference>
<dbReference type="InterPro" id="IPR035919">
    <property type="entry name" value="EAL_sf"/>
</dbReference>
<dbReference type="Pfam" id="PF00563">
    <property type="entry name" value="EAL"/>
    <property type="match status" value="1"/>
</dbReference>
<dbReference type="InterPro" id="IPR000014">
    <property type="entry name" value="PAS"/>
</dbReference>
<dbReference type="CDD" id="cd00130">
    <property type="entry name" value="PAS"/>
    <property type="match status" value="2"/>
</dbReference>
<feature type="domain" description="PAC" evidence="2">
    <location>
        <begin position="77"/>
        <end position="131"/>
    </location>
</feature>
<dbReference type="InterPro" id="IPR052155">
    <property type="entry name" value="Biofilm_reg_signaling"/>
</dbReference>
<dbReference type="RefSeq" id="WP_174704751.1">
    <property type="nucleotide sequence ID" value="NZ_BMHF01000004.1"/>
</dbReference>
<dbReference type="InterPro" id="IPR043128">
    <property type="entry name" value="Rev_trsase/Diguanyl_cyclase"/>
</dbReference>
<dbReference type="Gene3D" id="3.30.450.20">
    <property type="entry name" value="PAS domain"/>
    <property type="match status" value="2"/>
</dbReference>
<dbReference type="EMBL" id="BMHF01000004">
    <property type="protein sequence ID" value="GGA30861.1"/>
    <property type="molecule type" value="Genomic_DNA"/>
</dbReference>
<dbReference type="NCBIfam" id="TIGR00254">
    <property type="entry name" value="GGDEF"/>
    <property type="match status" value="1"/>
</dbReference>
<dbReference type="SUPFAM" id="SSF55073">
    <property type="entry name" value="Nucleotide cyclase"/>
    <property type="match status" value="1"/>
</dbReference>
<proteinExistence type="predicted"/>
<name>A0ABQ1FXK9_9BACL</name>
<dbReference type="PANTHER" id="PTHR44757">
    <property type="entry name" value="DIGUANYLATE CYCLASE DGCP"/>
    <property type="match status" value="1"/>
</dbReference>
<dbReference type="PROSITE" id="PS50883">
    <property type="entry name" value="EAL"/>
    <property type="match status" value="1"/>
</dbReference>
<dbReference type="SMART" id="SM00052">
    <property type="entry name" value="EAL"/>
    <property type="match status" value="1"/>
</dbReference>
<dbReference type="SMART" id="SM00086">
    <property type="entry name" value="PAC"/>
    <property type="match status" value="2"/>
</dbReference>
<evidence type="ECO:0008006" key="7">
    <source>
        <dbReference type="Google" id="ProtNLM"/>
    </source>
</evidence>
<feature type="domain" description="PAC" evidence="2">
    <location>
        <begin position="201"/>
        <end position="253"/>
    </location>
</feature>
<feature type="coiled-coil region" evidence="1">
    <location>
        <begin position="244"/>
        <end position="278"/>
    </location>
</feature>
<evidence type="ECO:0000259" key="2">
    <source>
        <dbReference type="PROSITE" id="PS50113"/>
    </source>
</evidence>
<feature type="domain" description="GGDEF" evidence="4">
    <location>
        <begin position="324"/>
        <end position="457"/>
    </location>
</feature>
<dbReference type="Pfam" id="PF08447">
    <property type="entry name" value="PAS_3"/>
    <property type="match status" value="1"/>
</dbReference>
<sequence length="724" mass="82436">MTRTLFKETLQHHQIFVWAVHPIKGTVYFSGYASQLTGLTAEQVRSKPVQQTGLREAGFGRLVDLMEDALSGELAVDQEEVRFSTPNGKRHDLQIRLYPLKDEERNADCIVYVLTGMDVTERKRVEERLHLAHEGSGAIIWESDMTTQEYTFSKRWKDLMGYEERREPYNGAEILSLIHPEDTEQAKMKRLGHLRGEETSYNAEYRMLTQSGEYRWMQVRGKVLFDSYGRGVRFAGSLIDITERKNYELQLKASLEELEHTNRELAHIQEELKQQVDLLVESQTRLRQNEDKLQKLAYFDPVSGLPNRVLLLEKLESSLTDMNRQAALLFIDTDNFKNINDSLGHKWGDVLIREAGERLNSLKPDGAMLFRFGSDEFVMLLIEDISHKALKLLAGRLIKGFECPFTAGQGELHLSISIGMALYPEQASSPEELIKNADLALYRAQKLGKSSFVLYDASMQLELQSRMRMEAKLLSALEHGEFMLVYQPQVDTESGRISGFEALLRWENPELGRVAPDKFIRVAEDSRQIIPIGEWVLLTACSFLKNLHNSGYEGYRISVNISVIQLKQDGFVHTMADILKETDLSPEFLEIEITESLFMESAERNELIAKLDQIRQMGIGIALDDFGTGYSSLDYLRELPITTLKMDKKFVDPIEQEEASRSLASAILLIGHSLGLQIVAEGVETNEQFEFLKKHGCDKIQGYLFSKPLAGAEMAGLLTNWEVS</sequence>
<dbReference type="PROSITE" id="PS50113">
    <property type="entry name" value="PAC"/>
    <property type="match status" value="2"/>
</dbReference>
<feature type="domain" description="EAL" evidence="3">
    <location>
        <begin position="466"/>
        <end position="722"/>
    </location>
</feature>
<dbReference type="InterPro" id="IPR001633">
    <property type="entry name" value="EAL_dom"/>
</dbReference>
<dbReference type="InterPro" id="IPR035965">
    <property type="entry name" value="PAS-like_dom_sf"/>
</dbReference>
<protein>
    <recommendedName>
        <fullName evidence="7">Diguanylate cyclase</fullName>
    </recommendedName>
</protein>
<dbReference type="Pfam" id="PF13426">
    <property type="entry name" value="PAS_9"/>
    <property type="match status" value="1"/>
</dbReference>
<evidence type="ECO:0000313" key="5">
    <source>
        <dbReference type="EMBL" id="GGA30861.1"/>
    </source>
</evidence>
<reference evidence="6" key="1">
    <citation type="journal article" date="2019" name="Int. J. Syst. Evol. Microbiol.">
        <title>The Global Catalogue of Microorganisms (GCM) 10K type strain sequencing project: providing services to taxonomists for standard genome sequencing and annotation.</title>
        <authorList>
            <consortium name="The Broad Institute Genomics Platform"/>
            <consortium name="The Broad Institute Genome Sequencing Center for Infectious Disease"/>
            <person name="Wu L."/>
            <person name="Ma J."/>
        </authorList>
    </citation>
    <scope>NUCLEOTIDE SEQUENCE [LARGE SCALE GENOMIC DNA]</scope>
    <source>
        <strain evidence="6">CGMCC 1.15044</strain>
    </source>
</reference>
<dbReference type="InterPro" id="IPR001610">
    <property type="entry name" value="PAC"/>
</dbReference>
<dbReference type="PROSITE" id="PS50887">
    <property type="entry name" value="GGDEF"/>
    <property type="match status" value="1"/>
</dbReference>
<dbReference type="SMART" id="SM00267">
    <property type="entry name" value="GGDEF"/>
    <property type="match status" value="1"/>
</dbReference>